<evidence type="ECO:0000313" key="3">
    <source>
        <dbReference type="Proteomes" id="UP000324222"/>
    </source>
</evidence>
<organism evidence="2 3">
    <name type="scientific">Portunus trituberculatus</name>
    <name type="common">Swimming crab</name>
    <name type="synonym">Neptunus trituberculatus</name>
    <dbReference type="NCBI Taxonomy" id="210409"/>
    <lineage>
        <taxon>Eukaryota</taxon>
        <taxon>Metazoa</taxon>
        <taxon>Ecdysozoa</taxon>
        <taxon>Arthropoda</taxon>
        <taxon>Crustacea</taxon>
        <taxon>Multicrustacea</taxon>
        <taxon>Malacostraca</taxon>
        <taxon>Eumalacostraca</taxon>
        <taxon>Eucarida</taxon>
        <taxon>Decapoda</taxon>
        <taxon>Pleocyemata</taxon>
        <taxon>Brachyura</taxon>
        <taxon>Eubrachyura</taxon>
        <taxon>Portunoidea</taxon>
        <taxon>Portunidae</taxon>
        <taxon>Portuninae</taxon>
        <taxon>Portunus</taxon>
    </lineage>
</organism>
<dbReference type="AlphaFoldDB" id="A0A5B7IPY5"/>
<gene>
    <name evidence="2" type="ORF">E2C01_077534</name>
</gene>
<feature type="region of interest" description="Disordered" evidence="1">
    <location>
        <begin position="1"/>
        <end position="20"/>
    </location>
</feature>
<evidence type="ECO:0000256" key="1">
    <source>
        <dbReference type="SAM" id="MobiDB-lite"/>
    </source>
</evidence>
<name>A0A5B7IPY5_PORTR</name>
<accession>A0A5B7IPY5</accession>
<proteinExistence type="predicted"/>
<dbReference type="Proteomes" id="UP000324222">
    <property type="component" value="Unassembled WGS sequence"/>
</dbReference>
<protein>
    <submittedName>
        <fullName evidence="2">Uncharacterized protein</fullName>
    </submittedName>
</protein>
<keyword evidence="3" id="KW-1185">Reference proteome</keyword>
<sequence>MKVLPPQASRPPCRPHTPRHYQYLPLRAGGGRGARVQAGEAWKPVPGSATIGMVRVSVYRAIWQGANMVPPGLARGDS</sequence>
<evidence type="ECO:0000313" key="2">
    <source>
        <dbReference type="EMBL" id="MPC82848.1"/>
    </source>
</evidence>
<dbReference type="EMBL" id="VSRR010060908">
    <property type="protein sequence ID" value="MPC82848.1"/>
    <property type="molecule type" value="Genomic_DNA"/>
</dbReference>
<comment type="caution">
    <text evidence="2">The sequence shown here is derived from an EMBL/GenBank/DDBJ whole genome shotgun (WGS) entry which is preliminary data.</text>
</comment>
<reference evidence="2 3" key="1">
    <citation type="submission" date="2019-05" db="EMBL/GenBank/DDBJ databases">
        <title>Another draft genome of Portunus trituberculatus and its Hox gene families provides insights of decapod evolution.</title>
        <authorList>
            <person name="Jeong J.-H."/>
            <person name="Song I."/>
            <person name="Kim S."/>
            <person name="Choi T."/>
            <person name="Kim D."/>
            <person name="Ryu S."/>
            <person name="Kim W."/>
        </authorList>
    </citation>
    <scope>NUCLEOTIDE SEQUENCE [LARGE SCALE GENOMIC DNA]</scope>
    <source>
        <tissue evidence="2">Muscle</tissue>
    </source>
</reference>